<dbReference type="AlphaFoldDB" id="Z9JGI6"/>
<comment type="caution">
    <text evidence="2">The sequence shown here is derived from an EMBL/GenBank/DDBJ whole genome shotgun (WGS) entry which is preliminary data.</text>
</comment>
<reference evidence="3" key="2">
    <citation type="submission" date="2021-11" db="EMBL/GenBank/DDBJ databases">
        <title>Genome sequence of Xylella taiwanensis PLS432.</title>
        <authorList>
            <person name="Weng L.-W."/>
            <person name="Su C.-C."/>
            <person name="Tsai C.-W."/>
            <person name="Kuo C.-H."/>
        </authorList>
    </citation>
    <scope>NUCLEOTIDE SEQUENCE</scope>
    <source>
        <strain evidence="3">PLS432</strain>
    </source>
</reference>
<dbReference type="GeneID" id="68900698"/>
<sequence length="106" mass="12182">MAERYRQQRQRNQCSPGHQRRSAGVWIRRLDPQTATAYQQDADGIALTPADVDVMDGIVKKAMRNIVKDRADVVSKQHRYILDAFAQGPLSAARNTNQSRHLYIYR</sequence>
<proteinExistence type="predicted"/>
<evidence type="ECO:0000256" key="1">
    <source>
        <dbReference type="SAM" id="MobiDB-lite"/>
    </source>
</evidence>
<reference evidence="2 4" key="1">
    <citation type="journal article" date="2014" name="Genome Announc.">
        <title>Draft Genome Sequence of Xylella fastidiosa Pear Leaf Scorch Strain in Taiwan.</title>
        <authorList>
            <person name="Su C.C."/>
            <person name="Deng W.L."/>
            <person name="Jan F.J."/>
            <person name="Chang C.J."/>
            <person name="Huang H."/>
            <person name="Chen J."/>
        </authorList>
    </citation>
    <scope>NUCLEOTIDE SEQUENCE [LARGE SCALE GENOMIC DNA]</scope>
    <source>
        <strain evidence="2 4">PLS229</strain>
    </source>
</reference>
<evidence type="ECO:0000313" key="5">
    <source>
        <dbReference type="Proteomes" id="UP001430701"/>
    </source>
</evidence>
<evidence type="ECO:0000313" key="4">
    <source>
        <dbReference type="Proteomes" id="UP000020406"/>
    </source>
</evidence>
<name>Z9JGI6_9GAMM</name>
<accession>Z9JGI6</accession>
<dbReference type="EMBL" id="JDSQ01000032">
    <property type="protein sequence ID" value="EWS77113.1"/>
    <property type="molecule type" value="Genomic_DNA"/>
</dbReference>
<organism evidence="2 4">
    <name type="scientific">Xylella taiwanensis</name>
    <dbReference type="NCBI Taxonomy" id="1444770"/>
    <lineage>
        <taxon>Bacteria</taxon>
        <taxon>Pseudomonadati</taxon>
        <taxon>Pseudomonadota</taxon>
        <taxon>Gammaproteobacteria</taxon>
        <taxon>Lysobacterales</taxon>
        <taxon>Lysobacteraceae</taxon>
        <taxon>Xylella</taxon>
    </lineage>
</organism>
<dbReference type="EMBL" id="JAJPPU010000002">
    <property type="protein sequence ID" value="MCD8473803.1"/>
    <property type="molecule type" value="Genomic_DNA"/>
</dbReference>
<dbReference type="RefSeq" id="WP_038272832.1">
    <property type="nucleotide sequence ID" value="NZ_CP053627.1"/>
</dbReference>
<dbReference type="KEGG" id="xtw:AB672_05285"/>
<evidence type="ECO:0000313" key="2">
    <source>
        <dbReference type="EMBL" id="EWS77113.1"/>
    </source>
</evidence>
<keyword evidence="5" id="KW-1185">Reference proteome</keyword>
<dbReference type="Proteomes" id="UP000020406">
    <property type="component" value="Unassembled WGS sequence"/>
</dbReference>
<evidence type="ECO:0000313" key="3">
    <source>
        <dbReference type="EMBL" id="MCD8473803.1"/>
    </source>
</evidence>
<gene>
    <name evidence="2" type="ORF">AF72_12605</name>
    <name evidence="3" type="ORF">LPH55_10130</name>
</gene>
<dbReference type="Proteomes" id="UP001430701">
    <property type="component" value="Unassembled WGS sequence"/>
</dbReference>
<dbReference type="PATRIC" id="fig|1444770.3.peg.2980"/>
<dbReference type="STRING" id="1444770.AF72_12605"/>
<protein>
    <submittedName>
        <fullName evidence="2">Uncharacterized protein</fullName>
    </submittedName>
</protein>
<feature type="region of interest" description="Disordered" evidence="1">
    <location>
        <begin position="1"/>
        <end position="25"/>
    </location>
</feature>